<proteinExistence type="predicted"/>
<name>B9BP13_9BURK</name>
<accession>B9BP13</accession>
<protein>
    <submittedName>
        <fullName evidence="1">Uncharacterized protein</fullName>
    </submittedName>
</protein>
<evidence type="ECO:0000313" key="2">
    <source>
        <dbReference type="Proteomes" id="UP000004535"/>
    </source>
</evidence>
<sequence>MGAFATHAMSAEISRRRVAATVAAASAAVDQAVNAPEDERAKLLRKLDVATAELIEAVAQVTRAAQG</sequence>
<dbReference type="AlphaFoldDB" id="B9BP13"/>
<gene>
    <name evidence="1" type="ORF">BURMUCGD2_6433</name>
</gene>
<organism evidence="1 2">
    <name type="scientific">Burkholderia multivorans CGD2</name>
    <dbReference type="NCBI Taxonomy" id="513052"/>
    <lineage>
        <taxon>Bacteria</taxon>
        <taxon>Pseudomonadati</taxon>
        <taxon>Pseudomonadota</taxon>
        <taxon>Betaproteobacteria</taxon>
        <taxon>Burkholderiales</taxon>
        <taxon>Burkholderiaceae</taxon>
        <taxon>Burkholderia</taxon>
        <taxon>Burkholderia cepacia complex</taxon>
    </lineage>
</organism>
<reference evidence="1 2" key="1">
    <citation type="journal article" date="2012" name="J. Bacteriol.">
        <title>Draft Genome Sequence Determination for Cystic Fibrosis and Chronic Granulomatous Disease Burkholderia multivorans Isolates.</title>
        <authorList>
            <person name="Varga J.J."/>
            <person name="Losada L."/>
            <person name="Zelazny A.M."/>
            <person name="Brinkac L."/>
            <person name="Harkins D."/>
            <person name="Radune D."/>
            <person name="Hostetler J."/>
            <person name="Sampaio E.P."/>
            <person name="Ronning C.M."/>
            <person name="Nierman W.C."/>
            <person name="Greenberg D.E."/>
            <person name="Holland S.M."/>
            <person name="Goldberg J.B."/>
        </authorList>
    </citation>
    <scope>NUCLEOTIDE SEQUENCE [LARGE SCALE GENOMIC DNA]</scope>
    <source>
        <strain evidence="1 2">CGD2</strain>
    </source>
</reference>
<dbReference type="EMBL" id="ACFC01000004">
    <property type="protein sequence ID" value="EEE07331.1"/>
    <property type="molecule type" value="Genomic_DNA"/>
</dbReference>
<evidence type="ECO:0000313" key="1">
    <source>
        <dbReference type="EMBL" id="EEE07331.1"/>
    </source>
</evidence>
<comment type="caution">
    <text evidence="1">The sequence shown here is derived from an EMBL/GenBank/DDBJ whole genome shotgun (WGS) entry which is preliminary data.</text>
</comment>
<dbReference type="Proteomes" id="UP000004535">
    <property type="component" value="Unassembled WGS sequence"/>
</dbReference>